<feature type="non-terminal residue" evidence="1">
    <location>
        <position position="1"/>
    </location>
</feature>
<accession>A0A392RHL1</accession>
<name>A0A392RHL1_9FABA</name>
<reference evidence="1 2" key="1">
    <citation type="journal article" date="2018" name="Front. Plant Sci.">
        <title>Red Clover (Trifolium pratense) and Zigzag Clover (T. medium) - A Picture of Genomic Similarities and Differences.</title>
        <authorList>
            <person name="Dluhosova J."/>
            <person name="Istvanek J."/>
            <person name="Nedelnik J."/>
            <person name="Repkova J."/>
        </authorList>
    </citation>
    <scope>NUCLEOTIDE SEQUENCE [LARGE SCALE GENOMIC DNA]</scope>
    <source>
        <strain evidence="2">cv. 10/8</strain>
        <tissue evidence="1">Leaf</tissue>
    </source>
</reference>
<evidence type="ECO:0000313" key="1">
    <source>
        <dbReference type="EMBL" id="MCI35707.1"/>
    </source>
</evidence>
<keyword evidence="2" id="KW-1185">Reference proteome</keyword>
<dbReference type="Proteomes" id="UP000265520">
    <property type="component" value="Unassembled WGS sequence"/>
</dbReference>
<sequence>ISPPVAAAGGSSSAWRDSFDPIAFVERNLLMKGDSARFDAMSTSELQKLALGHEVKGGCYDAAKDKLYAEVNRLEQARKNDAAKFKKESDAVVAKVKEDSAR</sequence>
<proteinExistence type="predicted"/>
<feature type="non-terminal residue" evidence="1">
    <location>
        <position position="102"/>
    </location>
</feature>
<comment type="caution">
    <text evidence="1">The sequence shown here is derived from an EMBL/GenBank/DDBJ whole genome shotgun (WGS) entry which is preliminary data.</text>
</comment>
<protein>
    <submittedName>
        <fullName evidence="1">Uncharacterized protein</fullName>
    </submittedName>
</protein>
<evidence type="ECO:0000313" key="2">
    <source>
        <dbReference type="Proteomes" id="UP000265520"/>
    </source>
</evidence>
<dbReference type="AlphaFoldDB" id="A0A392RHL1"/>
<dbReference type="EMBL" id="LXQA010226128">
    <property type="protein sequence ID" value="MCI35707.1"/>
    <property type="molecule type" value="Genomic_DNA"/>
</dbReference>
<organism evidence="1 2">
    <name type="scientific">Trifolium medium</name>
    <dbReference type="NCBI Taxonomy" id="97028"/>
    <lineage>
        <taxon>Eukaryota</taxon>
        <taxon>Viridiplantae</taxon>
        <taxon>Streptophyta</taxon>
        <taxon>Embryophyta</taxon>
        <taxon>Tracheophyta</taxon>
        <taxon>Spermatophyta</taxon>
        <taxon>Magnoliopsida</taxon>
        <taxon>eudicotyledons</taxon>
        <taxon>Gunneridae</taxon>
        <taxon>Pentapetalae</taxon>
        <taxon>rosids</taxon>
        <taxon>fabids</taxon>
        <taxon>Fabales</taxon>
        <taxon>Fabaceae</taxon>
        <taxon>Papilionoideae</taxon>
        <taxon>50 kb inversion clade</taxon>
        <taxon>NPAAA clade</taxon>
        <taxon>Hologalegina</taxon>
        <taxon>IRL clade</taxon>
        <taxon>Trifolieae</taxon>
        <taxon>Trifolium</taxon>
    </lineage>
</organism>